<evidence type="ECO:0000313" key="5">
    <source>
        <dbReference type="Ensembl" id="ENSSAUP00010018885.1"/>
    </source>
</evidence>
<dbReference type="PANTHER" id="PTHR22803">
    <property type="entry name" value="MANNOSE, PHOSPHOLIPASE, LECTIN RECEPTOR RELATED"/>
    <property type="match status" value="1"/>
</dbReference>
<dbReference type="PROSITE" id="PS50041">
    <property type="entry name" value="C_TYPE_LECTIN_2"/>
    <property type="match status" value="1"/>
</dbReference>
<dbReference type="CDD" id="cd00037">
    <property type="entry name" value="CLECT"/>
    <property type="match status" value="1"/>
</dbReference>
<evidence type="ECO:0000256" key="1">
    <source>
        <dbReference type="SAM" id="MobiDB-lite"/>
    </source>
</evidence>
<organism evidence="5 6">
    <name type="scientific">Sparus aurata</name>
    <name type="common">Gilthead sea bream</name>
    <dbReference type="NCBI Taxonomy" id="8175"/>
    <lineage>
        <taxon>Eukaryota</taxon>
        <taxon>Metazoa</taxon>
        <taxon>Chordata</taxon>
        <taxon>Craniata</taxon>
        <taxon>Vertebrata</taxon>
        <taxon>Euteleostomi</taxon>
        <taxon>Actinopterygii</taxon>
        <taxon>Neopterygii</taxon>
        <taxon>Teleostei</taxon>
        <taxon>Neoteleostei</taxon>
        <taxon>Acanthomorphata</taxon>
        <taxon>Eupercaria</taxon>
        <taxon>Spariformes</taxon>
        <taxon>Sparidae</taxon>
        <taxon>Sparus</taxon>
    </lineage>
</organism>
<evidence type="ECO:0000259" key="4">
    <source>
        <dbReference type="PROSITE" id="PS50041"/>
    </source>
</evidence>
<reference evidence="5" key="1">
    <citation type="submission" date="2021-04" db="EMBL/GenBank/DDBJ databases">
        <authorList>
            <consortium name="Wellcome Sanger Institute Data Sharing"/>
        </authorList>
    </citation>
    <scope>NUCLEOTIDE SEQUENCE [LARGE SCALE GENOMIC DNA]</scope>
</reference>
<feature type="chain" id="PRO_5025607736" description="C-type lectin domain-containing protein" evidence="3">
    <location>
        <begin position="17"/>
        <end position="202"/>
    </location>
</feature>
<reference evidence="5" key="3">
    <citation type="submission" date="2025-09" db="UniProtKB">
        <authorList>
            <consortium name="Ensembl"/>
        </authorList>
    </citation>
    <scope>IDENTIFICATION</scope>
</reference>
<feature type="transmembrane region" description="Helical" evidence="2">
    <location>
        <begin position="176"/>
        <end position="197"/>
    </location>
</feature>
<gene>
    <name evidence="5" type="primary">LOC115588436</name>
</gene>
<feature type="domain" description="C-type lectin" evidence="4">
    <location>
        <begin position="79"/>
        <end position="134"/>
    </location>
</feature>
<evidence type="ECO:0000313" key="6">
    <source>
        <dbReference type="Proteomes" id="UP000472265"/>
    </source>
</evidence>
<proteinExistence type="predicted"/>
<evidence type="ECO:0000256" key="3">
    <source>
        <dbReference type="SAM" id="SignalP"/>
    </source>
</evidence>
<keyword evidence="3" id="KW-0732">Signal</keyword>
<dbReference type="Ensembl" id="ENSSAUT00010019941.1">
    <property type="protein sequence ID" value="ENSSAUP00010018885.1"/>
    <property type="gene ID" value="ENSSAUG00010008517.1"/>
</dbReference>
<dbReference type="SMART" id="SM00034">
    <property type="entry name" value="CLECT"/>
    <property type="match status" value="1"/>
</dbReference>
<dbReference type="InterPro" id="IPR050111">
    <property type="entry name" value="C-type_lectin/snaclec_domain"/>
</dbReference>
<sequence length="202" mass="22334">MKTVLVLSILLWAASAAPAEDKEKASEAAVEAPKEQKAGPPEMEDKITMMGDEVLVQEESVPDNKDARFNFCPDGWFSHGSRCFMFVNTPMTWYSAEEHCNILGAHLASVTNPREYSFLQQITQTAGQSIAWLGGFNLQMDGVTPGAATLIASSAPRTRLVVKTHTKHMGWISLDVFFFVLSQICCVSLNKVVLLFIHNRVK</sequence>
<feature type="signal peptide" evidence="3">
    <location>
        <begin position="1"/>
        <end position="16"/>
    </location>
</feature>
<dbReference type="InterPro" id="IPR016187">
    <property type="entry name" value="CTDL_fold"/>
</dbReference>
<name>A0A671V201_SPAAU</name>
<accession>A0A671V201</accession>
<dbReference type="InterPro" id="IPR016186">
    <property type="entry name" value="C-type_lectin-like/link_sf"/>
</dbReference>
<dbReference type="Gene3D" id="3.10.100.10">
    <property type="entry name" value="Mannose-Binding Protein A, subunit A"/>
    <property type="match status" value="1"/>
</dbReference>
<evidence type="ECO:0000256" key="2">
    <source>
        <dbReference type="SAM" id="Phobius"/>
    </source>
</evidence>
<keyword evidence="6" id="KW-1185">Reference proteome</keyword>
<dbReference type="GeneTree" id="ENSGT00940000166507"/>
<protein>
    <recommendedName>
        <fullName evidence="4">C-type lectin domain-containing protein</fullName>
    </recommendedName>
</protein>
<dbReference type="AlphaFoldDB" id="A0A671V201"/>
<keyword evidence="2" id="KW-1133">Transmembrane helix</keyword>
<dbReference type="InterPro" id="IPR001304">
    <property type="entry name" value="C-type_lectin-like"/>
</dbReference>
<feature type="region of interest" description="Disordered" evidence="1">
    <location>
        <begin position="22"/>
        <end position="43"/>
    </location>
</feature>
<reference evidence="5" key="2">
    <citation type="submission" date="2025-08" db="UniProtKB">
        <authorList>
            <consortium name="Ensembl"/>
        </authorList>
    </citation>
    <scope>IDENTIFICATION</scope>
</reference>
<dbReference type="Pfam" id="PF00059">
    <property type="entry name" value="Lectin_C"/>
    <property type="match status" value="1"/>
</dbReference>
<dbReference type="Proteomes" id="UP000472265">
    <property type="component" value="Chromosome 1"/>
</dbReference>
<keyword evidence="2" id="KW-0812">Transmembrane</keyword>
<keyword evidence="2" id="KW-0472">Membrane</keyword>
<dbReference type="SUPFAM" id="SSF56436">
    <property type="entry name" value="C-type lectin-like"/>
    <property type="match status" value="1"/>
</dbReference>